<dbReference type="Proteomes" id="UP001589733">
    <property type="component" value="Unassembled WGS sequence"/>
</dbReference>
<proteinExistence type="predicted"/>
<dbReference type="RefSeq" id="WP_380013887.1">
    <property type="nucleotide sequence ID" value="NZ_JBHLYR010000059.1"/>
</dbReference>
<name>A0ABV6B2J6_9DEIO</name>
<protein>
    <submittedName>
        <fullName evidence="1">Uncharacterized protein</fullName>
    </submittedName>
</protein>
<reference evidence="1 2" key="1">
    <citation type="submission" date="2024-09" db="EMBL/GenBank/DDBJ databases">
        <authorList>
            <person name="Sun Q."/>
            <person name="Mori K."/>
        </authorList>
    </citation>
    <scope>NUCLEOTIDE SEQUENCE [LARGE SCALE GENOMIC DNA]</scope>
    <source>
        <strain evidence="1 2">JCM 13503</strain>
    </source>
</reference>
<evidence type="ECO:0000313" key="2">
    <source>
        <dbReference type="Proteomes" id="UP001589733"/>
    </source>
</evidence>
<dbReference type="EMBL" id="JBHLYR010000059">
    <property type="protein sequence ID" value="MFB9993989.1"/>
    <property type="molecule type" value="Genomic_DNA"/>
</dbReference>
<accession>A0ABV6B2J6</accession>
<comment type="caution">
    <text evidence="1">The sequence shown here is derived from an EMBL/GenBank/DDBJ whole genome shotgun (WGS) entry which is preliminary data.</text>
</comment>
<evidence type="ECO:0000313" key="1">
    <source>
        <dbReference type="EMBL" id="MFB9993989.1"/>
    </source>
</evidence>
<sequence length="153" mass="16558">MSYTPRDSTARDSARSVIQARFRVTVDSDVSGLAAQHCVERQMLTPDGLSAAQLCIGSHEAVTHLIWQSFAPAWEGVVYIYDGYRTEQNRYLHAKLHLTLALAAAGDEATPGVKAALMAAERALATLWLTWAGHQATTTDALARAVTEFGDLA</sequence>
<organism evidence="1 2">
    <name type="scientific">Deinococcus oregonensis</name>
    <dbReference type="NCBI Taxonomy" id="1805970"/>
    <lineage>
        <taxon>Bacteria</taxon>
        <taxon>Thermotogati</taxon>
        <taxon>Deinococcota</taxon>
        <taxon>Deinococci</taxon>
        <taxon>Deinococcales</taxon>
        <taxon>Deinococcaceae</taxon>
        <taxon>Deinococcus</taxon>
    </lineage>
</organism>
<keyword evidence="2" id="KW-1185">Reference proteome</keyword>
<gene>
    <name evidence="1" type="ORF">ACFFLM_18700</name>
</gene>